<keyword evidence="2" id="KW-1185">Reference proteome</keyword>
<dbReference type="EMBL" id="BMAR01000056">
    <property type="protein sequence ID" value="GFR51943.1"/>
    <property type="molecule type" value="Genomic_DNA"/>
</dbReference>
<sequence>MLSLWKSSLTLGERSLKGVPLSRTVSGGFLKRCCMHNIFNTWHLTDRHRCGPASSLPLFACQIDFEKAFDRVPRDLLWLRLKERGVQGGMLYALKACCLYAHCLAELFPACTLADRTAV</sequence>
<protein>
    <recommendedName>
        <fullName evidence="3">Reverse transcriptase domain-containing protein</fullName>
    </recommendedName>
</protein>
<organism evidence="1 2">
    <name type="scientific">Astrephomene gubernaculifera</name>
    <dbReference type="NCBI Taxonomy" id="47775"/>
    <lineage>
        <taxon>Eukaryota</taxon>
        <taxon>Viridiplantae</taxon>
        <taxon>Chlorophyta</taxon>
        <taxon>core chlorophytes</taxon>
        <taxon>Chlorophyceae</taxon>
        <taxon>CS clade</taxon>
        <taxon>Chlamydomonadales</taxon>
        <taxon>Astrephomenaceae</taxon>
        <taxon>Astrephomene</taxon>
    </lineage>
</organism>
<accession>A0AAD3E1X2</accession>
<evidence type="ECO:0000313" key="1">
    <source>
        <dbReference type="EMBL" id="GFR51943.1"/>
    </source>
</evidence>
<dbReference type="AlphaFoldDB" id="A0AAD3E1X2"/>
<comment type="caution">
    <text evidence="1">The sequence shown here is derived from an EMBL/GenBank/DDBJ whole genome shotgun (WGS) entry which is preliminary data.</text>
</comment>
<evidence type="ECO:0000313" key="2">
    <source>
        <dbReference type="Proteomes" id="UP001054857"/>
    </source>
</evidence>
<reference evidence="1 2" key="1">
    <citation type="journal article" date="2021" name="Sci. Rep.">
        <title>Genome sequencing of the multicellular alga Astrephomene provides insights into convergent evolution of germ-soma differentiation.</title>
        <authorList>
            <person name="Yamashita S."/>
            <person name="Yamamoto K."/>
            <person name="Matsuzaki R."/>
            <person name="Suzuki S."/>
            <person name="Yamaguchi H."/>
            <person name="Hirooka S."/>
            <person name="Minakuchi Y."/>
            <person name="Miyagishima S."/>
            <person name="Kawachi M."/>
            <person name="Toyoda A."/>
            <person name="Nozaki H."/>
        </authorList>
    </citation>
    <scope>NUCLEOTIDE SEQUENCE [LARGE SCALE GENOMIC DNA]</scope>
    <source>
        <strain evidence="1 2">NIES-4017</strain>
    </source>
</reference>
<gene>
    <name evidence="1" type="ORF">Agub_g14465</name>
</gene>
<dbReference type="Proteomes" id="UP001054857">
    <property type="component" value="Unassembled WGS sequence"/>
</dbReference>
<proteinExistence type="predicted"/>
<evidence type="ECO:0008006" key="3">
    <source>
        <dbReference type="Google" id="ProtNLM"/>
    </source>
</evidence>
<name>A0AAD3E1X2_9CHLO</name>
<feature type="non-terminal residue" evidence="1">
    <location>
        <position position="119"/>
    </location>
</feature>